<dbReference type="RefSeq" id="WP_129184806.1">
    <property type="nucleotide sequence ID" value="NZ_SDPP02000003.1"/>
</dbReference>
<dbReference type="Pfam" id="PF06197">
    <property type="entry name" value="DUF998"/>
    <property type="match status" value="1"/>
</dbReference>
<keyword evidence="1" id="KW-0472">Membrane</keyword>
<name>A0A641ANU2_9ACTN</name>
<evidence type="ECO:0000313" key="3">
    <source>
        <dbReference type="Proteomes" id="UP001515100"/>
    </source>
</evidence>
<dbReference type="EMBL" id="SDPP02000003">
    <property type="protein sequence ID" value="KAA1376594.1"/>
    <property type="molecule type" value="Genomic_DNA"/>
</dbReference>
<gene>
    <name evidence="2" type="ORF">ESP62_011590</name>
</gene>
<reference evidence="2" key="1">
    <citation type="submission" date="2019-09" db="EMBL/GenBank/DDBJ databases">
        <authorList>
            <person name="Li J."/>
        </authorList>
    </citation>
    <scope>NUCLEOTIDE SEQUENCE [LARGE SCALE GENOMIC DNA]</scope>
    <source>
        <strain evidence="2">NRBC 14897</strain>
    </source>
</reference>
<accession>A0A641ANU2</accession>
<feature type="transmembrane region" description="Helical" evidence="1">
    <location>
        <begin position="156"/>
        <end position="174"/>
    </location>
</feature>
<proteinExistence type="predicted"/>
<feature type="transmembrane region" description="Helical" evidence="1">
    <location>
        <begin position="121"/>
        <end position="144"/>
    </location>
</feature>
<keyword evidence="1" id="KW-1133">Transmembrane helix</keyword>
<feature type="transmembrane region" description="Helical" evidence="1">
    <location>
        <begin position="97"/>
        <end position="115"/>
    </location>
</feature>
<feature type="transmembrane region" description="Helical" evidence="1">
    <location>
        <begin position="63"/>
        <end position="85"/>
    </location>
</feature>
<organism evidence="2 3">
    <name type="scientific">Aeromicrobium fastidiosum</name>
    <dbReference type="NCBI Taxonomy" id="52699"/>
    <lineage>
        <taxon>Bacteria</taxon>
        <taxon>Bacillati</taxon>
        <taxon>Actinomycetota</taxon>
        <taxon>Actinomycetes</taxon>
        <taxon>Propionibacteriales</taxon>
        <taxon>Nocardioidaceae</taxon>
        <taxon>Aeromicrobium</taxon>
    </lineage>
</organism>
<dbReference type="Proteomes" id="UP001515100">
    <property type="component" value="Unassembled WGS sequence"/>
</dbReference>
<dbReference type="OrthoDB" id="5191116at2"/>
<evidence type="ECO:0000256" key="1">
    <source>
        <dbReference type="SAM" id="Phobius"/>
    </source>
</evidence>
<keyword evidence="1" id="KW-0812">Transmembrane</keyword>
<feature type="transmembrane region" description="Helical" evidence="1">
    <location>
        <begin position="186"/>
        <end position="207"/>
    </location>
</feature>
<evidence type="ECO:0000313" key="2">
    <source>
        <dbReference type="EMBL" id="KAA1376594.1"/>
    </source>
</evidence>
<protein>
    <submittedName>
        <fullName evidence="2">DUF998 domain-containing protein</fullName>
    </submittedName>
</protein>
<dbReference type="InterPro" id="IPR009339">
    <property type="entry name" value="DUF998"/>
</dbReference>
<comment type="caution">
    <text evidence="2">The sequence shown here is derived from an EMBL/GenBank/DDBJ whole genome shotgun (WGS) entry which is preliminary data.</text>
</comment>
<sequence>MIHPLRRLGLAAWGLQPLYILTEVIVGLRASADYSFAGSTVSDLGNTACRQVRGDVLCSPWHAGMNVAFIWFGCTLIAGALMLGLRHLPGRLGTASVAMWCVSGAGSIGVGLFPVNAEPGVHGVVALPIFVAQPLAVLLGGLALRATRPGLARSAYVVTALSAVGAIGFGAVVGSDAATIGALERLALWPGYVWVSVVAVSVAVSVVRGDAEHRTRRQVQ</sequence>
<dbReference type="AlphaFoldDB" id="A0A641ANU2"/>
<keyword evidence="3" id="KW-1185">Reference proteome</keyword>